<evidence type="ECO:0000256" key="1">
    <source>
        <dbReference type="ARBA" id="ARBA00022630"/>
    </source>
</evidence>
<dbReference type="CDD" id="cd06200">
    <property type="entry name" value="SiR_like1"/>
    <property type="match status" value="1"/>
</dbReference>
<dbReference type="PROSITE" id="PS50902">
    <property type="entry name" value="FLAVODOXIN_LIKE"/>
    <property type="match status" value="1"/>
</dbReference>
<keyword evidence="9" id="KW-1185">Reference proteome</keyword>
<dbReference type="Pfam" id="PF00258">
    <property type="entry name" value="Flavodoxin_1"/>
    <property type="match status" value="1"/>
</dbReference>
<proteinExistence type="predicted"/>
<dbReference type="Pfam" id="PF00175">
    <property type="entry name" value="NAD_binding_1"/>
    <property type="match status" value="1"/>
</dbReference>
<evidence type="ECO:0000259" key="6">
    <source>
        <dbReference type="PROSITE" id="PS50902"/>
    </source>
</evidence>
<dbReference type="InterPro" id="IPR029039">
    <property type="entry name" value="Flavoprotein-like_sf"/>
</dbReference>
<dbReference type="Gene3D" id="3.40.50.360">
    <property type="match status" value="1"/>
</dbReference>
<dbReference type="Gene3D" id="2.40.30.10">
    <property type="entry name" value="Translation factors"/>
    <property type="match status" value="1"/>
</dbReference>
<evidence type="ECO:0000256" key="5">
    <source>
        <dbReference type="SAM" id="Phobius"/>
    </source>
</evidence>
<dbReference type="InterPro" id="IPR017927">
    <property type="entry name" value="FAD-bd_FR_type"/>
</dbReference>
<evidence type="ECO:0000256" key="2">
    <source>
        <dbReference type="ARBA" id="ARBA00022643"/>
    </source>
</evidence>
<keyword evidence="5" id="KW-0812">Transmembrane</keyword>
<dbReference type="PRINTS" id="PR00371">
    <property type="entry name" value="FPNCR"/>
</dbReference>
<evidence type="ECO:0000313" key="8">
    <source>
        <dbReference type="EMBL" id="TFW14270.1"/>
    </source>
</evidence>
<feature type="domain" description="Flavodoxin-like" evidence="6">
    <location>
        <begin position="56"/>
        <end position="193"/>
    </location>
</feature>
<dbReference type="Gene3D" id="3.40.50.80">
    <property type="entry name" value="Nucleotide-binding domain of ferredoxin-NADP reductase (FNR) module"/>
    <property type="match status" value="1"/>
</dbReference>
<dbReference type="EMBL" id="SPVH01000002">
    <property type="protein sequence ID" value="TFW14270.1"/>
    <property type="molecule type" value="Genomic_DNA"/>
</dbReference>
<protein>
    <recommendedName>
        <fullName evidence="4">NADPH--hemoprotein reductase</fullName>
        <ecNumber evidence="4">1.6.2.4</ecNumber>
    </recommendedName>
</protein>
<dbReference type="InterPro" id="IPR001709">
    <property type="entry name" value="Flavoprot_Pyr_Nucl_cyt_Rdtase"/>
</dbReference>
<gene>
    <name evidence="8" type="ORF">EGY25_03480</name>
</gene>
<dbReference type="SUPFAM" id="SSF63380">
    <property type="entry name" value="Riboflavin synthase domain-like"/>
    <property type="match status" value="1"/>
</dbReference>
<evidence type="ECO:0000259" key="7">
    <source>
        <dbReference type="PROSITE" id="PS51384"/>
    </source>
</evidence>
<evidence type="ECO:0000313" key="9">
    <source>
        <dbReference type="Proteomes" id="UP000298216"/>
    </source>
</evidence>
<dbReference type="GO" id="GO:0010181">
    <property type="term" value="F:FMN binding"/>
    <property type="evidence" value="ECO:0007669"/>
    <property type="project" value="InterPro"/>
</dbReference>
<dbReference type="SUPFAM" id="SSF52343">
    <property type="entry name" value="Ferredoxin reductase-like, C-terminal NADP-linked domain"/>
    <property type="match status" value="1"/>
</dbReference>
<keyword evidence="1" id="KW-0285">Flavoprotein</keyword>
<keyword evidence="2" id="KW-0288">FMN</keyword>
<dbReference type="RefSeq" id="WP_135193658.1">
    <property type="nucleotide sequence ID" value="NZ_SPVH01000002.1"/>
</dbReference>
<dbReference type="PROSITE" id="PS51384">
    <property type="entry name" value="FAD_FR"/>
    <property type="match status" value="1"/>
</dbReference>
<evidence type="ECO:0000256" key="3">
    <source>
        <dbReference type="ARBA" id="ARBA00022982"/>
    </source>
</evidence>
<dbReference type="InterPro" id="IPR001433">
    <property type="entry name" value="OxRdtase_FAD/NAD-bd"/>
</dbReference>
<accession>A0A4Y9RYM7</accession>
<evidence type="ECO:0000256" key="4">
    <source>
        <dbReference type="ARBA" id="ARBA00023797"/>
    </source>
</evidence>
<dbReference type="EC" id="1.6.2.4" evidence="4"/>
<comment type="caution">
    <text evidence="8">The sequence shown here is derived from an EMBL/GenBank/DDBJ whole genome shotgun (WGS) entry which is preliminary data.</text>
</comment>
<dbReference type="GO" id="GO:0003958">
    <property type="term" value="F:NADPH-hemoprotein reductase activity"/>
    <property type="evidence" value="ECO:0007669"/>
    <property type="project" value="UniProtKB-EC"/>
</dbReference>
<dbReference type="OrthoDB" id="9791166at2"/>
<dbReference type="PANTHER" id="PTHR19384">
    <property type="entry name" value="NITRIC OXIDE SYNTHASE-RELATED"/>
    <property type="match status" value="1"/>
</dbReference>
<keyword evidence="5" id="KW-1133">Transmembrane helix</keyword>
<reference evidence="8 9" key="1">
    <citation type="submission" date="2019-03" db="EMBL/GenBank/DDBJ databases">
        <title>Draft genome of Brevundimonas sp. a heavy metal resistant soil bacteria.</title>
        <authorList>
            <person name="Soto J."/>
        </authorList>
    </citation>
    <scope>NUCLEOTIDE SEQUENCE [LARGE SCALE GENOMIC DNA]</scope>
    <source>
        <strain evidence="8 9">B-10</strain>
    </source>
</reference>
<feature type="transmembrane region" description="Helical" evidence="5">
    <location>
        <begin position="6"/>
        <end position="27"/>
    </location>
</feature>
<dbReference type="InterPro" id="IPR008254">
    <property type="entry name" value="Flavodoxin/NO_synth"/>
</dbReference>
<dbReference type="InterPro" id="IPR001094">
    <property type="entry name" value="Flavdoxin-like"/>
</dbReference>
<sequence length="458" mass="48940">MTADPQRWLWAVGALALWLALIAVIVWRERRARAAARARSDAFAGAGAGAGEGQAVLIAFASQTGFAEELAWMTARALSDGGVGARVVSFADLDVQTLKATDRALLIVSTTGEGDPPDSAARFVRKAMGETADLSGLRFGLLALGDRSYDQFCGFGHAVDGWLRRSGAEPLFDTVEVDNGEAGAVRHWQHQLNQITGSVTAPDWTPPAYDPWRLVERTLVNPGSPGGEAYHLAFEFVGAAPEWSAGDIAEVGLPERDGVTPGSREYSIASLPSDGRVEFLIRLMRHPDGAPGLASGWLTQDLALGGEIGMRLRTNRSFHGPADETPMILIGNGTGIAGLRAHLKARTAAGGAWLLFGERTQAHDAFFDAELQAWLASGVLRRLDRCFSRDPGDGRYVQDLVAAASDDLRDWVERGAAIYVCGSLEGMSQGVHAALENALGADVVLTMLEDGRYGRDVY</sequence>
<dbReference type="GO" id="GO:0050660">
    <property type="term" value="F:flavin adenine dinucleotide binding"/>
    <property type="evidence" value="ECO:0007669"/>
    <property type="project" value="TreeGrafter"/>
</dbReference>
<keyword evidence="3" id="KW-0813">Transport</keyword>
<organism evidence="8 9">
    <name type="scientific">Brevundimonas intermedia</name>
    <dbReference type="NCBI Taxonomy" id="74315"/>
    <lineage>
        <taxon>Bacteria</taxon>
        <taxon>Pseudomonadati</taxon>
        <taxon>Pseudomonadota</taxon>
        <taxon>Alphaproteobacteria</taxon>
        <taxon>Caulobacterales</taxon>
        <taxon>Caulobacteraceae</taxon>
        <taxon>Brevundimonas</taxon>
    </lineage>
</organism>
<dbReference type="PANTHER" id="PTHR19384:SF17">
    <property type="entry name" value="NADPH--CYTOCHROME P450 REDUCTASE"/>
    <property type="match status" value="1"/>
</dbReference>
<dbReference type="AlphaFoldDB" id="A0A4Y9RYM7"/>
<dbReference type="GO" id="GO:0005829">
    <property type="term" value="C:cytosol"/>
    <property type="evidence" value="ECO:0007669"/>
    <property type="project" value="TreeGrafter"/>
</dbReference>
<dbReference type="PRINTS" id="PR00369">
    <property type="entry name" value="FLAVODOXIN"/>
</dbReference>
<dbReference type="Proteomes" id="UP000298216">
    <property type="component" value="Unassembled WGS sequence"/>
</dbReference>
<feature type="domain" description="FAD-binding FR-type" evidence="7">
    <location>
        <begin position="207"/>
        <end position="321"/>
    </location>
</feature>
<keyword evidence="5" id="KW-0472">Membrane</keyword>
<name>A0A4Y9RYM7_9CAUL</name>
<dbReference type="InterPro" id="IPR017938">
    <property type="entry name" value="Riboflavin_synthase-like_b-brl"/>
</dbReference>
<keyword evidence="3" id="KW-0249">Electron transport</keyword>
<dbReference type="InterPro" id="IPR039261">
    <property type="entry name" value="FNR_nucleotide-bd"/>
</dbReference>
<dbReference type="SUPFAM" id="SSF52218">
    <property type="entry name" value="Flavoproteins"/>
    <property type="match status" value="1"/>
</dbReference>